<dbReference type="PROSITE" id="PS50991">
    <property type="entry name" value="PYR_CT"/>
    <property type="match status" value="1"/>
</dbReference>
<sequence length="324" mass="34786">MTLESAAAASRPDDDLFARVPDAVSIYEVSPRDGLQNESTLISVDGKRRLIDALVASGLRRIEITSFVSPKWVPQLADAEELARAIRPPEGVTYSALCPNARGLERALSAGLTEIAVFLSASEAHNRANINKTIADTLSVFSEIVPPAREAGLQVRAYVSTVWGCPYEGAVDPARVVQIAEKLLELGCYQISLGDTIGVGNPRQTREIVRRFLDAMPVERFALHMHDTRGTALANVLTALEMGVRDFDASVGGVGGCPYAPGAAGNLATEDLVYMLHGMGLETGIDLEKLLEAGNVAEQVIGRPLPGKVHKAGPFRLRRSPTRH</sequence>
<dbReference type="PANTHER" id="PTHR42738:SF7">
    <property type="entry name" value="HYDROXYMETHYLGLUTARYL-COA LYASE"/>
    <property type="match status" value="1"/>
</dbReference>
<dbReference type="Gene3D" id="3.20.20.70">
    <property type="entry name" value="Aldolase class I"/>
    <property type="match status" value="1"/>
</dbReference>
<proteinExistence type="inferred from homology"/>
<dbReference type="FunFam" id="3.20.20.70:FF:000071">
    <property type="entry name" value="Hydroxymethylglutaryl-CoA lyase"/>
    <property type="match status" value="1"/>
</dbReference>
<evidence type="ECO:0000313" key="5">
    <source>
        <dbReference type="EMBL" id="AKT40895.1"/>
    </source>
</evidence>
<dbReference type="STRING" id="52.CMC5_050520"/>
<dbReference type="GO" id="GO:0046951">
    <property type="term" value="P:ketone body biosynthetic process"/>
    <property type="evidence" value="ECO:0007669"/>
    <property type="project" value="TreeGrafter"/>
</dbReference>
<gene>
    <name evidence="5" type="primary">mvaB</name>
    <name evidence="5" type="ORF">CMC5_050520</name>
</gene>
<evidence type="ECO:0000256" key="1">
    <source>
        <dbReference type="ARBA" id="ARBA00009405"/>
    </source>
</evidence>
<reference evidence="5 6" key="1">
    <citation type="submission" date="2015-07" db="EMBL/GenBank/DDBJ databases">
        <title>Genome analysis of myxobacterium Chondromyces crocatus Cm c5 reveals a high potential for natural compound synthesis and the genetic basis for the loss of fruiting body formation.</title>
        <authorList>
            <person name="Zaburannyi N."/>
            <person name="Bunk B."/>
            <person name="Maier J."/>
            <person name="Overmann J."/>
            <person name="Mueller R."/>
        </authorList>
    </citation>
    <scope>NUCLEOTIDE SEQUENCE [LARGE SCALE GENOMIC DNA]</scope>
    <source>
        <strain evidence="5 6">Cm c5</strain>
    </source>
</reference>
<dbReference type="GO" id="GO:0046872">
    <property type="term" value="F:metal ion binding"/>
    <property type="evidence" value="ECO:0007669"/>
    <property type="project" value="UniProtKB-KW"/>
</dbReference>
<dbReference type="PANTHER" id="PTHR42738">
    <property type="entry name" value="HYDROXYMETHYLGLUTARYL-COA LYASE"/>
    <property type="match status" value="1"/>
</dbReference>
<evidence type="ECO:0000313" key="6">
    <source>
        <dbReference type="Proteomes" id="UP000067626"/>
    </source>
</evidence>
<feature type="domain" description="Pyruvate carboxyltransferase" evidence="4">
    <location>
        <begin position="24"/>
        <end position="291"/>
    </location>
</feature>
<evidence type="ECO:0000259" key="4">
    <source>
        <dbReference type="PROSITE" id="PS50991"/>
    </source>
</evidence>
<evidence type="ECO:0000256" key="3">
    <source>
        <dbReference type="ARBA" id="ARBA00023239"/>
    </source>
</evidence>
<dbReference type="InterPro" id="IPR000891">
    <property type="entry name" value="PYR_CT"/>
</dbReference>
<accession>A0A0K1EJ51</accession>
<keyword evidence="3 5" id="KW-0456">Lyase</keyword>
<comment type="similarity">
    <text evidence="1">Belongs to the HMG-CoA lyase family.</text>
</comment>
<organism evidence="5 6">
    <name type="scientific">Chondromyces crocatus</name>
    <dbReference type="NCBI Taxonomy" id="52"/>
    <lineage>
        <taxon>Bacteria</taxon>
        <taxon>Pseudomonadati</taxon>
        <taxon>Myxococcota</taxon>
        <taxon>Polyangia</taxon>
        <taxon>Polyangiales</taxon>
        <taxon>Polyangiaceae</taxon>
        <taxon>Chondromyces</taxon>
    </lineage>
</organism>
<dbReference type="EMBL" id="CP012159">
    <property type="protein sequence ID" value="AKT40895.1"/>
    <property type="molecule type" value="Genomic_DNA"/>
</dbReference>
<evidence type="ECO:0000256" key="2">
    <source>
        <dbReference type="ARBA" id="ARBA00022723"/>
    </source>
</evidence>
<keyword evidence="6" id="KW-1185">Reference proteome</keyword>
<dbReference type="AlphaFoldDB" id="A0A0K1EJ51"/>
<keyword evidence="2" id="KW-0479">Metal-binding</keyword>
<dbReference type="InterPro" id="IPR043594">
    <property type="entry name" value="HMGL"/>
</dbReference>
<dbReference type="RefSeq" id="WP_050432764.1">
    <property type="nucleotide sequence ID" value="NZ_CP012159.1"/>
</dbReference>
<dbReference type="OrthoDB" id="9784013at2"/>
<name>A0A0K1EJ51_CHOCO</name>
<dbReference type="GO" id="GO:0004419">
    <property type="term" value="F:hydroxymethylglutaryl-CoA lyase activity"/>
    <property type="evidence" value="ECO:0007669"/>
    <property type="project" value="TreeGrafter"/>
</dbReference>
<dbReference type="SUPFAM" id="SSF51569">
    <property type="entry name" value="Aldolase"/>
    <property type="match status" value="1"/>
</dbReference>
<dbReference type="InterPro" id="IPR013785">
    <property type="entry name" value="Aldolase_TIM"/>
</dbReference>
<protein>
    <submittedName>
        <fullName evidence="5">Hydroxymethylglutaryl-CoA lyase</fullName>
    </submittedName>
</protein>
<dbReference type="Proteomes" id="UP000067626">
    <property type="component" value="Chromosome"/>
</dbReference>
<dbReference type="CDD" id="cd07938">
    <property type="entry name" value="DRE_TIM_HMGL"/>
    <property type="match status" value="1"/>
</dbReference>
<dbReference type="NCBIfam" id="NF004283">
    <property type="entry name" value="PRK05692.1"/>
    <property type="match status" value="1"/>
</dbReference>
<dbReference type="GO" id="GO:0006552">
    <property type="term" value="P:L-leucine catabolic process"/>
    <property type="evidence" value="ECO:0007669"/>
    <property type="project" value="TreeGrafter"/>
</dbReference>
<dbReference type="PATRIC" id="fig|52.7.peg.5589"/>
<dbReference type="KEGG" id="ccro:CMC5_050520"/>
<dbReference type="Pfam" id="PF00682">
    <property type="entry name" value="HMGL-like"/>
    <property type="match status" value="1"/>
</dbReference>